<evidence type="ECO:0000313" key="2">
    <source>
        <dbReference type="EMBL" id="ABM00861.1"/>
    </source>
</evidence>
<sequence length="170" mass="19373">MKRLNGYPGWFFYLLMLSMTLCAATGLAMYPWVLEFKLEWELPMALNGQWRLPLVSTHALSAAVLLMLLGALWQVHMRAGWRKKENRFSGIFMAFSIVLLMLTGVGLYYLSAESAQLAASLAHSVLGLSLVGLFTWHWIQGHRVRMQKIHHAGSKHRSPRQVLRQHSLAE</sequence>
<proteinExistence type="predicted"/>
<evidence type="ECO:0008006" key="4">
    <source>
        <dbReference type="Google" id="ProtNLM"/>
    </source>
</evidence>
<feature type="transmembrane region" description="Helical" evidence="1">
    <location>
        <begin position="12"/>
        <end position="34"/>
    </location>
</feature>
<evidence type="ECO:0000256" key="1">
    <source>
        <dbReference type="SAM" id="Phobius"/>
    </source>
</evidence>
<evidence type="ECO:0000313" key="3">
    <source>
        <dbReference type="Proteomes" id="UP000009175"/>
    </source>
</evidence>
<accession>A1S904</accession>
<dbReference type="HOGENOM" id="CLU_126052_0_0_6"/>
<dbReference type="Proteomes" id="UP000009175">
    <property type="component" value="Chromosome"/>
</dbReference>
<feature type="transmembrane region" description="Helical" evidence="1">
    <location>
        <begin position="117"/>
        <end position="139"/>
    </location>
</feature>
<protein>
    <recommendedName>
        <fullName evidence="4">DUF4405 domain-containing protein</fullName>
    </recommendedName>
</protein>
<keyword evidence="1" id="KW-0472">Membrane</keyword>
<dbReference type="EMBL" id="CP000507">
    <property type="protein sequence ID" value="ABM00861.1"/>
    <property type="molecule type" value="Genomic_DNA"/>
</dbReference>
<dbReference type="OrthoDB" id="6402453at2"/>
<dbReference type="AlphaFoldDB" id="A1S904"/>
<feature type="transmembrane region" description="Helical" evidence="1">
    <location>
        <begin position="54"/>
        <end position="76"/>
    </location>
</feature>
<dbReference type="STRING" id="326297.Sama_2658"/>
<keyword evidence="1" id="KW-1133">Transmembrane helix</keyword>
<feature type="transmembrane region" description="Helical" evidence="1">
    <location>
        <begin position="88"/>
        <end position="111"/>
    </location>
</feature>
<name>A1S904_SHEAM</name>
<reference evidence="2 3" key="1">
    <citation type="submission" date="2006-12" db="EMBL/GenBank/DDBJ databases">
        <title>Complete sequence of Shewanella amazonensis SB2B.</title>
        <authorList>
            <consortium name="US DOE Joint Genome Institute"/>
            <person name="Copeland A."/>
            <person name="Lucas S."/>
            <person name="Lapidus A."/>
            <person name="Barry K."/>
            <person name="Detter J.C."/>
            <person name="Glavina del Rio T."/>
            <person name="Hammon N."/>
            <person name="Israni S."/>
            <person name="Dalin E."/>
            <person name="Tice H."/>
            <person name="Pitluck S."/>
            <person name="Munk A.C."/>
            <person name="Brettin T."/>
            <person name="Bruce D."/>
            <person name="Han C."/>
            <person name="Tapia R."/>
            <person name="Gilna P."/>
            <person name="Schmutz J."/>
            <person name="Larimer F."/>
            <person name="Land M."/>
            <person name="Hauser L."/>
            <person name="Kyrpides N."/>
            <person name="Mikhailova N."/>
            <person name="Fredrickson J."/>
            <person name="Richardson P."/>
        </authorList>
    </citation>
    <scope>NUCLEOTIDE SEQUENCE [LARGE SCALE GENOMIC DNA]</scope>
    <source>
        <strain evidence="3">ATCC BAA-1098 / SB2B</strain>
    </source>
</reference>
<dbReference type="eggNOG" id="ENOG50318M7">
    <property type="taxonomic scope" value="Bacteria"/>
</dbReference>
<keyword evidence="1" id="KW-0812">Transmembrane</keyword>
<dbReference type="KEGG" id="saz:Sama_2658"/>
<gene>
    <name evidence="2" type="ordered locus">Sama_2658</name>
</gene>
<dbReference type="RefSeq" id="WP_011760766.1">
    <property type="nucleotide sequence ID" value="NC_008700.1"/>
</dbReference>
<keyword evidence="3" id="KW-1185">Reference proteome</keyword>
<organism evidence="2 3">
    <name type="scientific">Shewanella amazonensis (strain ATCC BAA-1098 / SB2B)</name>
    <dbReference type="NCBI Taxonomy" id="326297"/>
    <lineage>
        <taxon>Bacteria</taxon>
        <taxon>Pseudomonadati</taxon>
        <taxon>Pseudomonadota</taxon>
        <taxon>Gammaproteobacteria</taxon>
        <taxon>Alteromonadales</taxon>
        <taxon>Shewanellaceae</taxon>
        <taxon>Shewanella</taxon>
    </lineage>
</organism>